<keyword evidence="2" id="KW-0479">Metal-binding</keyword>
<evidence type="ECO:0000256" key="3">
    <source>
        <dbReference type="ARBA" id="ARBA00022964"/>
    </source>
</evidence>
<evidence type="ECO:0000259" key="6">
    <source>
        <dbReference type="PROSITE" id="PS51471"/>
    </source>
</evidence>
<keyword evidence="4" id="KW-0560">Oxidoreductase</keyword>
<protein>
    <submittedName>
        <fullName evidence="7">Prolyl 4-hydroxylase 6</fullName>
    </submittedName>
</protein>
<keyword evidence="8" id="KW-1185">Reference proteome</keyword>
<dbReference type="SMART" id="SM00702">
    <property type="entry name" value="P4Hc"/>
    <property type="match status" value="1"/>
</dbReference>
<dbReference type="PANTHER" id="PTHR10869">
    <property type="entry name" value="PROLYL 4-HYDROXYLASE ALPHA SUBUNIT"/>
    <property type="match status" value="1"/>
</dbReference>
<dbReference type="Gene3D" id="2.60.120.620">
    <property type="entry name" value="q2cbj1_9rhob like domain"/>
    <property type="match status" value="1"/>
</dbReference>
<evidence type="ECO:0000256" key="4">
    <source>
        <dbReference type="ARBA" id="ARBA00023002"/>
    </source>
</evidence>
<dbReference type="InterPro" id="IPR006620">
    <property type="entry name" value="Pro_4_hyd_alph"/>
</dbReference>
<evidence type="ECO:0000313" key="8">
    <source>
        <dbReference type="Proteomes" id="UP001390339"/>
    </source>
</evidence>
<proteinExistence type="predicted"/>
<evidence type="ECO:0000313" key="7">
    <source>
        <dbReference type="EMBL" id="KAK8862264.1"/>
    </source>
</evidence>
<dbReference type="InterPro" id="IPR044862">
    <property type="entry name" value="Pro_4_hyd_alph_FE2OG_OXY"/>
</dbReference>
<comment type="caution">
    <text evidence="7">The sequence shown here is derived from an EMBL/GenBank/DDBJ whole genome shotgun (WGS) entry which is preliminary data.</text>
</comment>
<evidence type="ECO:0000256" key="2">
    <source>
        <dbReference type="ARBA" id="ARBA00022723"/>
    </source>
</evidence>
<organism evidence="7 8">
    <name type="scientific">Apiospora arundinis</name>
    <dbReference type="NCBI Taxonomy" id="335852"/>
    <lineage>
        <taxon>Eukaryota</taxon>
        <taxon>Fungi</taxon>
        <taxon>Dikarya</taxon>
        <taxon>Ascomycota</taxon>
        <taxon>Pezizomycotina</taxon>
        <taxon>Sordariomycetes</taxon>
        <taxon>Xylariomycetidae</taxon>
        <taxon>Amphisphaeriales</taxon>
        <taxon>Apiosporaceae</taxon>
        <taxon>Apiospora</taxon>
    </lineage>
</organism>
<evidence type="ECO:0000256" key="5">
    <source>
        <dbReference type="ARBA" id="ARBA00023004"/>
    </source>
</evidence>
<evidence type="ECO:0000256" key="1">
    <source>
        <dbReference type="ARBA" id="ARBA00001961"/>
    </source>
</evidence>
<dbReference type="Pfam" id="PF13640">
    <property type="entry name" value="2OG-FeII_Oxy_3"/>
    <property type="match status" value="1"/>
</dbReference>
<dbReference type="PROSITE" id="PS51471">
    <property type="entry name" value="FE2OG_OXY"/>
    <property type="match status" value="1"/>
</dbReference>
<dbReference type="EMBL" id="JAPCWZ010000005">
    <property type="protein sequence ID" value="KAK8862264.1"/>
    <property type="molecule type" value="Genomic_DNA"/>
</dbReference>
<keyword evidence="5" id="KW-0408">Iron</keyword>
<dbReference type="InterPro" id="IPR045054">
    <property type="entry name" value="P4HA-like"/>
</dbReference>
<keyword evidence="3" id="KW-0223">Dioxygenase</keyword>
<feature type="domain" description="Fe2OG dioxygenase" evidence="6">
    <location>
        <begin position="187"/>
        <end position="326"/>
    </location>
</feature>
<dbReference type="PANTHER" id="PTHR10869:SF242">
    <property type="entry name" value="PROLYL 4-HYDROXYLASE ALPHA SUBUNIT DOMAIN-CONTAINING PROTEIN"/>
    <property type="match status" value="1"/>
</dbReference>
<reference evidence="7 8" key="1">
    <citation type="journal article" date="2024" name="IMA Fungus">
        <title>Apiospora arundinis, a panoply of carbohydrate-active enzymes and secondary metabolites.</title>
        <authorList>
            <person name="Sorensen T."/>
            <person name="Petersen C."/>
            <person name="Muurmann A.T."/>
            <person name="Christiansen J.V."/>
            <person name="Brundto M.L."/>
            <person name="Overgaard C.K."/>
            <person name="Boysen A.T."/>
            <person name="Wollenberg R.D."/>
            <person name="Larsen T.O."/>
            <person name="Sorensen J.L."/>
            <person name="Nielsen K.L."/>
            <person name="Sondergaard T.E."/>
        </authorList>
    </citation>
    <scope>NUCLEOTIDE SEQUENCE [LARGE SCALE GENOMIC DNA]</scope>
    <source>
        <strain evidence="7 8">AAU 773</strain>
    </source>
</reference>
<dbReference type="InterPro" id="IPR005123">
    <property type="entry name" value="Oxoglu/Fe-dep_dioxygenase_dom"/>
</dbReference>
<accession>A0ABR2IFM9</accession>
<sequence>MSESIYRLRFSVWAAALAILALSAPWAFDHLITPDATATITKPLLGPWYHHKAFVASLFANSSPPLSTPPKSDGQGEEEGASPFVCDPHHAYTMTIISLDPLLLYITSFLSPPEIAALLAAGEPDFAPSYVVKNGQRIGTPDRTSQSAGLSRDDPAVRCVLARAQAFLGPALFDGGGGDGGDGGRDDIGPPQLVRYEEGQRFNIHHDWYETPQPPARGEMDAWRGSGWNRIASFFAILEDECEGGETWFPHVEPPTTIPSIINGEHNELPIWRIHEEGGVAFRPVAGNALFWVNLHANGTGDRRTLHAGLPVEDGLKTAMNIWPRKYYK</sequence>
<name>A0ABR2IFM9_9PEZI</name>
<gene>
    <name evidence="7" type="ORF">PGQ11_008499</name>
</gene>
<dbReference type="Proteomes" id="UP001390339">
    <property type="component" value="Unassembled WGS sequence"/>
</dbReference>
<comment type="cofactor">
    <cofactor evidence="1">
        <name>L-ascorbate</name>
        <dbReference type="ChEBI" id="CHEBI:38290"/>
    </cofactor>
</comment>